<reference evidence="2 3" key="1">
    <citation type="submission" date="2019-07" db="EMBL/GenBank/DDBJ databases">
        <title>Reinekea sp. strain SSH23 genome sequencing and assembly.</title>
        <authorList>
            <person name="Kim I."/>
        </authorList>
    </citation>
    <scope>NUCLEOTIDE SEQUENCE [LARGE SCALE GENOMIC DNA]</scope>
    <source>
        <strain evidence="2 3">SSH23</strain>
    </source>
</reference>
<dbReference type="RefSeq" id="WP_147712402.1">
    <property type="nucleotide sequence ID" value="NZ_VKAD01000001.1"/>
</dbReference>
<keyword evidence="1" id="KW-1133">Transmembrane helix</keyword>
<accession>A0A5C8Z7U9</accession>
<dbReference type="Proteomes" id="UP000321764">
    <property type="component" value="Unassembled WGS sequence"/>
</dbReference>
<dbReference type="OrthoDB" id="5766995at2"/>
<sequence>MHKEKREFLLFRLAFMILFGLLFKLSLVLTVMIALIQWIILWFQDEPVLSLSRFSRALIQYQRAILEYLSFQSDEKVFPFRDWPSETD</sequence>
<organism evidence="2 3">
    <name type="scientific">Reinekea thalattae</name>
    <dbReference type="NCBI Taxonomy" id="2593301"/>
    <lineage>
        <taxon>Bacteria</taxon>
        <taxon>Pseudomonadati</taxon>
        <taxon>Pseudomonadota</taxon>
        <taxon>Gammaproteobacteria</taxon>
        <taxon>Oceanospirillales</taxon>
        <taxon>Saccharospirillaceae</taxon>
        <taxon>Reinekea</taxon>
    </lineage>
</organism>
<gene>
    <name evidence="2" type="ORF">FME95_01215</name>
</gene>
<keyword evidence="3" id="KW-1185">Reference proteome</keyword>
<keyword evidence="1" id="KW-0812">Transmembrane</keyword>
<dbReference type="AlphaFoldDB" id="A0A5C8Z7U9"/>
<protein>
    <submittedName>
        <fullName evidence="2">DUF4389 domain-containing protein</fullName>
    </submittedName>
</protein>
<dbReference type="EMBL" id="VKAD01000001">
    <property type="protein sequence ID" value="TXR53221.1"/>
    <property type="molecule type" value="Genomic_DNA"/>
</dbReference>
<evidence type="ECO:0000313" key="2">
    <source>
        <dbReference type="EMBL" id="TXR53221.1"/>
    </source>
</evidence>
<keyword evidence="1" id="KW-0472">Membrane</keyword>
<proteinExistence type="predicted"/>
<name>A0A5C8Z7U9_9GAMM</name>
<comment type="caution">
    <text evidence="2">The sequence shown here is derived from an EMBL/GenBank/DDBJ whole genome shotgun (WGS) entry which is preliminary data.</text>
</comment>
<dbReference type="Pfam" id="PF14333">
    <property type="entry name" value="DUF4389"/>
    <property type="match status" value="1"/>
</dbReference>
<evidence type="ECO:0000313" key="3">
    <source>
        <dbReference type="Proteomes" id="UP000321764"/>
    </source>
</evidence>
<dbReference type="InterPro" id="IPR025498">
    <property type="entry name" value="DUF4389"/>
</dbReference>
<feature type="transmembrane region" description="Helical" evidence="1">
    <location>
        <begin position="12"/>
        <end position="43"/>
    </location>
</feature>
<evidence type="ECO:0000256" key="1">
    <source>
        <dbReference type="SAM" id="Phobius"/>
    </source>
</evidence>